<dbReference type="RefSeq" id="WP_181736919.1">
    <property type="nucleotide sequence ID" value="NZ_JACEOL010000002.1"/>
</dbReference>
<comment type="caution">
    <text evidence="1">The sequence shown here is derived from an EMBL/GenBank/DDBJ whole genome shotgun (WGS) entry which is preliminary data.</text>
</comment>
<evidence type="ECO:0000313" key="1">
    <source>
        <dbReference type="EMBL" id="MBA4600950.1"/>
    </source>
</evidence>
<dbReference type="AlphaFoldDB" id="A0A7W2AQW6"/>
<protein>
    <submittedName>
        <fullName evidence="1">Uncharacterized protein</fullName>
    </submittedName>
</protein>
<name>A0A7W2AQW6_9BACL</name>
<reference evidence="1 2" key="1">
    <citation type="submission" date="2020-07" db="EMBL/GenBank/DDBJ databases">
        <title>Thermoactinomyces phylogeny.</title>
        <authorList>
            <person name="Dunlap C."/>
        </authorList>
    </citation>
    <scope>NUCLEOTIDE SEQUENCE [LARGE SCALE GENOMIC DNA]</scope>
    <source>
        <strain evidence="1 2">AMNI-1</strain>
    </source>
</reference>
<gene>
    <name evidence="1" type="ORF">H2C83_01130</name>
</gene>
<sequence length="126" mass="14038">MPVKYMFGYFRTIDAARQAAEELEANGFEVYVDRFSPIGGGKPHDLQDEDSINPFQKPSMSLTESTLGGPDIRQDSRILRAVHPDASGMSGGQPLSSLEDISVTVFFYEEDREKAEQILKKHGARD</sequence>
<organism evidence="1 2">
    <name type="scientific">Thermoactinomyces mirandus</name>
    <dbReference type="NCBI Taxonomy" id="2756294"/>
    <lineage>
        <taxon>Bacteria</taxon>
        <taxon>Bacillati</taxon>
        <taxon>Bacillota</taxon>
        <taxon>Bacilli</taxon>
        <taxon>Bacillales</taxon>
        <taxon>Thermoactinomycetaceae</taxon>
        <taxon>Thermoactinomyces</taxon>
    </lineage>
</organism>
<accession>A0A7W2AQW6</accession>
<proteinExistence type="predicted"/>
<evidence type="ECO:0000313" key="2">
    <source>
        <dbReference type="Proteomes" id="UP000538292"/>
    </source>
</evidence>
<dbReference type="Proteomes" id="UP000538292">
    <property type="component" value="Unassembled WGS sequence"/>
</dbReference>
<dbReference type="EMBL" id="JACEOL010000002">
    <property type="protein sequence ID" value="MBA4600950.1"/>
    <property type="molecule type" value="Genomic_DNA"/>
</dbReference>
<keyword evidence="2" id="KW-1185">Reference proteome</keyword>